<keyword evidence="5" id="KW-0479">Metal-binding</keyword>
<keyword evidence="4 5" id="KW-0378">Hydrolase</keyword>
<dbReference type="InterPro" id="IPR036412">
    <property type="entry name" value="HAD-like_sf"/>
</dbReference>
<keyword evidence="5" id="KW-0460">Magnesium</keyword>
<dbReference type="SUPFAM" id="SSF56784">
    <property type="entry name" value="HAD-like"/>
    <property type="match status" value="2"/>
</dbReference>
<dbReference type="NCBIfam" id="TIGR01509">
    <property type="entry name" value="HAD-SF-IA-v3"/>
    <property type="match status" value="1"/>
</dbReference>
<dbReference type="GO" id="GO:0005992">
    <property type="term" value="P:trehalose biosynthetic process"/>
    <property type="evidence" value="ECO:0007669"/>
    <property type="project" value="UniProtKB-UniPathway"/>
</dbReference>
<organism evidence="6 7">
    <name type="scientific">Alkalilimnicola ehrlichii</name>
    <dbReference type="NCBI Taxonomy" id="351052"/>
    <lineage>
        <taxon>Bacteria</taxon>
        <taxon>Pseudomonadati</taxon>
        <taxon>Pseudomonadota</taxon>
        <taxon>Gammaproteobacteria</taxon>
        <taxon>Chromatiales</taxon>
        <taxon>Ectothiorhodospiraceae</taxon>
        <taxon>Alkalilimnicola</taxon>
    </lineage>
</organism>
<evidence type="ECO:0000256" key="5">
    <source>
        <dbReference type="RuleBase" id="RU361117"/>
    </source>
</evidence>
<comment type="catalytic activity">
    <reaction evidence="5">
        <text>alpha,alpha-trehalose 6-phosphate + H2O = alpha,alpha-trehalose + phosphate</text>
        <dbReference type="Rhea" id="RHEA:23420"/>
        <dbReference type="ChEBI" id="CHEBI:15377"/>
        <dbReference type="ChEBI" id="CHEBI:16551"/>
        <dbReference type="ChEBI" id="CHEBI:43474"/>
        <dbReference type="ChEBI" id="CHEBI:58429"/>
        <dbReference type="EC" id="3.1.3.12"/>
    </reaction>
</comment>
<evidence type="ECO:0000313" key="7">
    <source>
        <dbReference type="Proteomes" id="UP000256763"/>
    </source>
</evidence>
<evidence type="ECO:0000256" key="3">
    <source>
        <dbReference type="ARBA" id="ARBA00008770"/>
    </source>
</evidence>
<dbReference type="EMBL" id="NFZW01000004">
    <property type="protein sequence ID" value="RFA38340.1"/>
    <property type="molecule type" value="Genomic_DNA"/>
</dbReference>
<dbReference type="PANTHER" id="PTHR43768:SF3">
    <property type="entry name" value="TREHALOSE 6-PHOSPHATE PHOSPHATASE"/>
    <property type="match status" value="1"/>
</dbReference>
<comment type="function">
    <text evidence="5">Removes the phosphate from trehalose 6-phosphate to produce free trehalose.</text>
</comment>
<evidence type="ECO:0000256" key="1">
    <source>
        <dbReference type="ARBA" id="ARBA00005199"/>
    </source>
</evidence>
<evidence type="ECO:0000256" key="2">
    <source>
        <dbReference type="ARBA" id="ARBA00006171"/>
    </source>
</evidence>
<reference evidence="7" key="1">
    <citation type="submission" date="2017-05" db="EMBL/GenBank/DDBJ databases">
        <authorList>
            <person name="Sharma S."/>
            <person name="Sidhu C."/>
            <person name="Pinnaka A.K."/>
        </authorList>
    </citation>
    <scope>NUCLEOTIDE SEQUENCE [LARGE SCALE GENOMIC DNA]</scope>
    <source>
        <strain evidence="7">AK93</strain>
    </source>
</reference>
<dbReference type="GO" id="GO:0004805">
    <property type="term" value="F:trehalose-phosphatase activity"/>
    <property type="evidence" value="ECO:0007669"/>
    <property type="project" value="UniProtKB-EC"/>
</dbReference>
<dbReference type="Pfam" id="PF00702">
    <property type="entry name" value="Hydrolase"/>
    <property type="match status" value="1"/>
</dbReference>
<dbReference type="InterPro" id="IPR023198">
    <property type="entry name" value="PGP-like_dom2"/>
</dbReference>
<accession>A0A3E0WZ85</accession>
<dbReference type="NCBIfam" id="TIGR00685">
    <property type="entry name" value="T6PP"/>
    <property type="match status" value="1"/>
</dbReference>
<dbReference type="GO" id="GO:0000287">
    <property type="term" value="F:magnesium ion binding"/>
    <property type="evidence" value="ECO:0007669"/>
    <property type="project" value="UniProtKB-ARBA"/>
</dbReference>
<dbReference type="InterPro" id="IPR010976">
    <property type="entry name" value="B-phosphoglucomutase_hydrolase"/>
</dbReference>
<dbReference type="InterPro" id="IPR044651">
    <property type="entry name" value="OTSB-like"/>
</dbReference>
<comment type="pathway">
    <text evidence="1 5">Glycan biosynthesis; trehalose biosynthesis.</text>
</comment>
<dbReference type="InterPro" id="IPR003337">
    <property type="entry name" value="Trehalose_PPase"/>
</dbReference>
<dbReference type="InterPro" id="IPR006439">
    <property type="entry name" value="HAD-SF_hydro_IA"/>
</dbReference>
<dbReference type="AlphaFoldDB" id="A0A3E0WZ85"/>
<dbReference type="Gene3D" id="3.40.50.1000">
    <property type="entry name" value="HAD superfamily/HAD-like"/>
    <property type="match status" value="2"/>
</dbReference>
<dbReference type="InterPro" id="IPR023214">
    <property type="entry name" value="HAD_sf"/>
</dbReference>
<gene>
    <name evidence="6" type="ORF">CAL65_05810</name>
</gene>
<dbReference type="EC" id="3.1.3.12" evidence="5"/>
<dbReference type="UniPathway" id="UPA00299"/>
<protein>
    <recommendedName>
        <fullName evidence="5">Trehalose 6-phosphate phosphatase</fullName>
        <ecNumber evidence="5">3.1.3.12</ecNumber>
    </recommendedName>
</protein>
<dbReference type="Pfam" id="PF02358">
    <property type="entry name" value="Trehalose_PPase"/>
    <property type="match status" value="1"/>
</dbReference>
<sequence>MTGRRFSLVTSSAVMISPCLTHLIFYRPARHEPKPPNYYLNNIQLIPTCLLRTRTAPTRKMLRTEPATVALSRQHFDAVIFDLDGVLTDTASVHANAWQRSFDEWLTEHTPEQACFDIEEDYRRHVDGKPREEGIRAFFHARGIPITTHAVRRIARRKQAYFLELLEHRGVDLIGTSVRVLRLLRALGYKTAVATSSRNGRLILEKTGLIDDFDVHVDGETIAKHGLPGKPAPDTFLLASDELGTAPGKTAIVEDALAGIAAGKAGGFGMIVGLSRTDRLASFERAGADIAVPDLAELDITEVYHRESAERLPDALRSLKVATTPILLLDYDGTLTPIVARPEDAALAPTMRAELERLARYCPVAIVSGRDVPVVQDFVGLDTLAYAGSHGFEVVTADGRRYEQAIAERHLPLLNQLHARLQEALGSTPGVQFERKRFSIAVHYRRVAAADRPRVQTILKALKNGFCELRTTPGKEVLEFLPGIDWNKGRAVEWLLQALDPAARHYPIYIGDDLTDEDAFRILQGIGHSILVRDRSDRGTYADSTLPDTTAVRAFLARLADRLENEARL</sequence>
<dbReference type="PANTHER" id="PTHR43768">
    <property type="entry name" value="TREHALOSE 6-PHOSPHATE PHOSPHATASE"/>
    <property type="match status" value="1"/>
</dbReference>
<evidence type="ECO:0000256" key="4">
    <source>
        <dbReference type="ARBA" id="ARBA00022801"/>
    </source>
</evidence>
<dbReference type="OrthoDB" id="9816160at2"/>
<dbReference type="NCBIfam" id="TIGR01484">
    <property type="entry name" value="HAD-SF-IIB"/>
    <property type="match status" value="1"/>
</dbReference>
<name>A0A3E0WZ85_9GAMM</name>
<proteinExistence type="inferred from homology"/>
<dbReference type="SFLD" id="SFLDG01129">
    <property type="entry name" value="C1.5:_HAD__Beta-PGM__Phosphata"/>
    <property type="match status" value="1"/>
</dbReference>
<dbReference type="Proteomes" id="UP000256763">
    <property type="component" value="Unassembled WGS sequence"/>
</dbReference>
<dbReference type="Gene3D" id="3.30.70.1020">
    <property type="entry name" value="Trehalose-6-phosphate phosphatase related protein, domain 2"/>
    <property type="match status" value="1"/>
</dbReference>
<keyword evidence="7" id="KW-1185">Reference proteome</keyword>
<dbReference type="InterPro" id="IPR006379">
    <property type="entry name" value="HAD-SF_hydro_IIB"/>
</dbReference>
<comment type="similarity">
    <text evidence="2">Belongs to the HAD-like hydrolase superfamily. CbbY/CbbZ/Gph/YieH family.</text>
</comment>
<dbReference type="CDD" id="cd01627">
    <property type="entry name" value="HAD_TPP"/>
    <property type="match status" value="1"/>
</dbReference>
<dbReference type="NCBIfam" id="TIGR02009">
    <property type="entry name" value="PGMB-YQAB-SF"/>
    <property type="match status" value="1"/>
</dbReference>
<comment type="similarity">
    <text evidence="3 5">Belongs to the trehalose phosphatase family.</text>
</comment>
<dbReference type="SFLD" id="SFLDS00003">
    <property type="entry name" value="Haloacid_Dehalogenase"/>
    <property type="match status" value="1"/>
</dbReference>
<comment type="cofactor">
    <cofactor evidence="5">
        <name>Mg(2+)</name>
        <dbReference type="ChEBI" id="CHEBI:18420"/>
    </cofactor>
</comment>
<evidence type="ECO:0000313" key="6">
    <source>
        <dbReference type="EMBL" id="RFA38340.1"/>
    </source>
</evidence>
<comment type="caution">
    <text evidence="6">The sequence shown here is derived from an EMBL/GenBank/DDBJ whole genome shotgun (WGS) entry which is preliminary data.</text>
</comment>
<dbReference type="Gene3D" id="1.10.150.240">
    <property type="entry name" value="Putative phosphatase, domain 2"/>
    <property type="match status" value="1"/>
</dbReference>